<sequence>MDPAVALSLGSLLLMLGSLAIGIVVHLIGLGRIAPTPVLGLLGWRLRTDARVYTGTHRAATPLTWLTAAVAAVAAGGALVAGAQGSADESAVLLVLAAIVLLIGLTLATWRAHTALGDDALRDDGPDAR</sequence>
<dbReference type="Proteomes" id="UP000198506">
    <property type="component" value="Unassembled WGS sequence"/>
</dbReference>
<keyword evidence="1" id="KW-0472">Membrane</keyword>
<dbReference type="RefSeq" id="WP_092915015.1">
    <property type="nucleotide sequence ID" value="NZ_FOZN01000001.1"/>
</dbReference>
<keyword evidence="3" id="KW-1185">Reference proteome</keyword>
<proteinExistence type="predicted"/>
<evidence type="ECO:0000313" key="2">
    <source>
        <dbReference type="EMBL" id="SFR98271.1"/>
    </source>
</evidence>
<name>A0AA94HK47_9MICO</name>
<feature type="transmembrane region" description="Helical" evidence="1">
    <location>
        <begin position="63"/>
        <end position="85"/>
    </location>
</feature>
<gene>
    <name evidence="2" type="ORF">SAMN04487783_0205</name>
</gene>
<accession>A0AA94HK47</accession>
<feature type="transmembrane region" description="Helical" evidence="1">
    <location>
        <begin position="12"/>
        <end position="42"/>
    </location>
</feature>
<evidence type="ECO:0000256" key="1">
    <source>
        <dbReference type="SAM" id="Phobius"/>
    </source>
</evidence>
<feature type="transmembrane region" description="Helical" evidence="1">
    <location>
        <begin position="91"/>
        <end position="110"/>
    </location>
</feature>
<comment type="caution">
    <text evidence="2">The sequence shown here is derived from an EMBL/GenBank/DDBJ whole genome shotgun (WGS) entry which is preliminary data.</text>
</comment>
<dbReference type="AlphaFoldDB" id="A0AA94HK47"/>
<reference evidence="2 3" key="1">
    <citation type="submission" date="2016-10" db="EMBL/GenBank/DDBJ databases">
        <authorList>
            <person name="Varghese N."/>
            <person name="Submissions S."/>
        </authorList>
    </citation>
    <scope>NUCLEOTIDE SEQUENCE [LARGE SCALE GENOMIC DNA]</scope>
    <source>
        <strain evidence="2 3">IAM 15147</strain>
    </source>
</reference>
<evidence type="ECO:0000313" key="3">
    <source>
        <dbReference type="Proteomes" id="UP000198506"/>
    </source>
</evidence>
<dbReference type="EMBL" id="FOZN01000001">
    <property type="protein sequence ID" value="SFR98271.1"/>
    <property type="molecule type" value="Genomic_DNA"/>
</dbReference>
<keyword evidence="1" id="KW-0812">Transmembrane</keyword>
<protein>
    <submittedName>
        <fullName evidence="2">Uncharacterized protein</fullName>
    </submittedName>
</protein>
<organism evidence="2 3">
    <name type="scientific">Agrococcus baldri</name>
    <dbReference type="NCBI Taxonomy" id="153730"/>
    <lineage>
        <taxon>Bacteria</taxon>
        <taxon>Bacillati</taxon>
        <taxon>Actinomycetota</taxon>
        <taxon>Actinomycetes</taxon>
        <taxon>Micrococcales</taxon>
        <taxon>Microbacteriaceae</taxon>
        <taxon>Agrococcus</taxon>
    </lineage>
</organism>
<keyword evidence="1" id="KW-1133">Transmembrane helix</keyword>